<dbReference type="OrthoDB" id="2405597at2759"/>
<dbReference type="PANTHER" id="PTHR34714:SF2">
    <property type="entry name" value="EGF-LIKE DOMAIN-CONTAINING PROTEIN"/>
    <property type="match status" value="1"/>
</dbReference>
<name>A0A397UVA8_9GLOM</name>
<dbReference type="EMBL" id="QKWP01000852">
    <property type="protein sequence ID" value="RIB14210.1"/>
    <property type="molecule type" value="Genomic_DNA"/>
</dbReference>
<organism evidence="2 3">
    <name type="scientific">Gigaspora rosea</name>
    <dbReference type="NCBI Taxonomy" id="44941"/>
    <lineage>
        <taxon>Eukaryota</taxon>
        <taxon>Fungi</taxon>
        <taxon>Fungi incertae sedis</taxon>
        <taxon>Mucoromycota</taxon>
        <taxon>Glomeromycotina</taxon>
        <taxon>Glomeromycetes</taxon>
        <taxon>Diversisporales</taxon>
        <taxon>Gigasporaceae</taxon>
        <taxon>Gigaspora</taxon>
    </lineage>
</organism>
<dbReference type="Proteomes" id="UP000266673">
    <property type="component" value="Unassembled WGS sequence"/>
</dbReference>
<feature type="coiled-coil region" evidence="1">
    <location>
        <begin position="260"/>
        <end position="325"/>
    </location>
</feature>
<sequence length="816" mass="96740">MSQSNNWKETYNNVLSFFKIPKLNPELRLADIKDIEVSFSDLFVDLYEFFSNFKIQPETQIFRIYADVVYLSKTLEIQLSNDSCAILIVARQFEIEPNCQIIIKNCKKFFRLIIYTAKMSSELEIIANNVSNKFEINDSENFGKILSIRNGKSPEFKDITTFDNIILKNNSFFKILQYSLNIAIALFYDNPEITRSILFWIRKITRHSEREELKELFDHTSTIVTKLYAINKRKNDNILFVPPLDKRIYKERIDEYMKFANDYEEKLTQVLNDKQNLESLNVTLKNCRDKEKMHEYLNHERKDRYEKALDLMNKIENELQERRKNTEIAFHKFDEGVKTWLEKRRKYAEMELVVAVVELALCVGRIVYQPGNVSTFITIIGNVGNSFREALEGFDLESFDLNKIMTPCEATQGKEILNQIDEADIDDEISRIVDLSNQLKRDLKDVNKMSNSLIKDQRGIESLDFDTLTKELENDKKGIHLSAQWEFTRRQMMKLLELPIRENLKRSEEFHNPKEPSFEGAEDYLLSLENFFIFIDAYIKAKVEEIESHEEFMRTSKHAEMSKKKSDRIDQLIKKYESNNYDEIKFQLIEHLINSKFWMMIYMEDYLCAYEYWSLSKPEIKPSIIKSFHDLEKDMNKIRDELEKAYVQFGCGPNLNWSLIKFDEKKYIEEFRNNRSVIIEIPLNCEELSKYAHINLHAFRVYLEGVGSENEIISLCISNTGTLANRDKKNQIHYFRARPIPANEFRYRENSSLNSSVEFDKTEKYIDHDNKYKNDDKIYFVPTPFCQWKISLNTKNDLSKLRSINIHLVTYCHMIV</sequence>
<keyword evidence="3" id="KW-1185">Reference proteome</keyword>
<gene>
    <name evidence="2" type="ORF">C2G38_2248390</name>
</gene>
<protein>
    <submittedName>
        <fullName evidence="2">Uncharacterized protein</fullName>
    </submittedName>
</protein>
<evidence type="ECO:0000313" key="3">
    <source>
        <dbReference type="Proteomes" id="UP000266673"/>
    </source>
</evidence>
<proteinExistence type="predicted"/>
<dbReference type="AlphaFoldDB" id="A0A397UVA8"/>
<accession>A0A397UVA8</accession>
<reference evidence="2 3" key="1">
    <citation type="submission" date="2018-06" db="EMBL/GenBank/DDBJ databases">
        <title>Comparative genomics reveals the genomic features of Rhizophagus irregularis, R. cerebriforme, R. diaphanum and Gigaspora rosea, and their symbiotic lifestyle signature.</title>
        <authorList>
            <person name="Morin E."/>
            <person name="San Clemente H."/>
            <person name="Chen E.C.H."/>
            <person name="De La Providencia I."/>
            <person name="Hainaut M."/>
            <person name="Kuo A."/>
            <person name="Kohler A."/>
            <person name="Murat C."/>
            <person name="Tang N."/>
            <person name="Roy S."/>
            <person name="Loubradou J."/>
            <person name="Henrissat B."/>
            <person name="Grigoriev I.V."/>
            <person name="Corradi N."/>
            <person name="Roux C."/>
            <person name="Martin F.M."/>
        </authorList>
    </citation>
    <scope>NUCLEOTIDE SEQUENCE [LARGE SCALE GENOMIC DNA]</scope>
    <source>
        <strain evidence="2 3">DAOM 194757</strain>
    </source>
</reference>
<comment type="caution">
    <text evidence="2">The sequence shown here is derived from an EMBL/GenBank/DDBJ whole genome shotgun (WGS) entry which is preliminary data.</text>
</comment>
<evidence type="ECO:0000256" key="1">
    <source>
        <dbReference type="SAM" id="Coils"/>
    </source>
</evidence>
<evidence type="ECO:0000313" key="2">
    <source>
        <dbReference type="EMBL" id="RIB14210.1"/>
    </source>
</evidence>
<keyword evidence="1" id="KW-0175">Coiled coil</keyword>
<dbReference type="PANTHER" id="PTHR34714">
    <property type="entry name" value="EGF-LIKE DOMAIN-CONTAINING PROTEIN"/>
    <property type="match status" value="1"/>
</dbReference>